<feature type="region of interest" description="Disordered" evidence="11">
    <location>
        <begin position="366"/>
        <end position="387"/>
    </location>
</feature>
<feature type="compositionally biased region" description="Low complexity" evidence="11">
    <location>
        <begin position="655"/>
        <end position="672"/>
    </location>
</feature>
<dbReference type="Pfam" id="PF07738">
    <property type="entry name" value="Sad1_UNC"/>
    <property type="match status" value="1"/>
</dbReference>
<keyword evidence="2 12" id="KW-0812">Transmembrane</keyword>
<comment type="subcellular location">
    <subcellularLocation>
        <location evidence="8">Endomembrane system</location>
        <topology evidence="8">Single-pass type I membrane protein</topology>
    </subcellularLocation>
    <subcellularLocation>
        <location evidence="1">Endoplasmic reticulum membrane</location>
        <topology evidence="1">Single-pass membrane protein</topology>
    </subcellularLocation>
</comment>
<feature type="compositionally biased region" description="Polar residues" evidence="11">
    <location>
        <begin position="880"/>
        <end position="891"/>
    </location>
</feature>
<evidence type="ECO:0000256" key="2">
    <source>
        <dbReference type="ARBA" id="ARBA00022692"/>
    </source>
</evidence>
<feature type="domain" description="SUN" evidence="14">
    <location>
        <begin position="206"/>
        <end position="361"/>
    </location>
</feature>
<dbReference type="PROSITE" id="PS51469">
    <property type="entry name" value="SUN"/>
    <property type="match status" value="1"/>
</dbReference>
<dbReference type="Proteomes" id="UP000789390">
    <property type="component" value="Unassembled WGS sequence"/>
</dbReference>
<keyword evidence="6 12" id="KW-0472">Membrane</keyword>
<feature type="transmembrane region" description="Helical" evidence="12">
    <location>
        <begin position="772"/>
        <end position="790"/>
    </location>
</feature>
<feature type="chain" id="PRO_5035172539" description="SUN domain-containing protein" evidence="13">
    <location>
        <begin position="26"/>
        <end position="979"/>
    </location>
</feature>
<dbReference type="OrthoDB" id="266334at2759"/>
<evidence type="ECO:0000256" key="10">
    <source>
        <dbReference type="ARBA" id="ARBA00064635"/>
    </source>
</evidence>
<sequence>MRSRISPSSTVWCLVIYCLVSLSFSFNQNDTIHTHSIENEVQPVKETIIYSGDEELDVKENPNLITNLDSPDIPAVVAGLPPYDGIPPTTESPVILDDNLTSSEVTVPVDNPDADFLVPSIDVLTTSEISEESAYPEISASEVLPAEAEPNVKLEEDLTTHNVLNVTNNATRNNESGSSEDEIPSFSEWTLKVLAEEEKSGANGSTGVQVPAKLSATPKLRQKNYASPDCGAKILAANSEAEHTSAILDPSRDEYFLSICSAKIWFVIELCEAIQAQRVGIANFELFSSSPKDFRVYISDRYPTRDWALIGLFTAADERSIQSFTLERQLFGKFVKVELVSHYGKEHFCPISLFHVYGNSEYEVLDNEEDSRSGSTTNRQEEDSTEEEMLFDLQKNNTSNTDVVVEGRNLFGSAKDAVINIVKKAAEVLTKSPAPHNVMVAINETAKIEKVHPAVCYTAVEPVNVSRAINGSLSCEWKQLKFLATLPWLHSSLLLQCQRESSDQAFSSVELAFAKSIWNPSTIQALCHWILPEDSHTPSSSESVLPIIAEFDVPENVNPFTEAPQVGEVESINAEQPSSEQTELEHLEQLFSEEMGTVATSSDDIHPIGMEANIPSDGFLIEPSKPISVQQQQQQGQQQLYEQQQQEQHQHQEHQIQQQQQQQHRQQQTQKESVFVRLSNRIKVLERNMSLSGQYLEELSRRYKRQVDDMQKSLNRTLQTLNDTLHRMSTQEERYQVVLRQLHGDMAELKTSAYKLAEENLVLRAQTIEQHLFLMVVEVIVIAVLVVFLLRNFTRPQFDHPPDPSKSPTHRQKDYQPSPLDFRLEVGQKVEEVEMVKTTSPVSLNVSEKALQPYKTKTQASPTPSLADSSSSGCESAFSFPNSNCTTTSRDPSPVDSNKPRGKQSKGGSKKQQKKKKQSLNFLPSDKTSIYHSKDVRSTIHPPKIRLKSDNWEWHSRAKILAAQFIKENYQTSGMRSSF</sequence>
<dbReference type="EMBL" id="CAKKLH010000068">
    <property type="protein sequence ID" value="CAH0101967.1"/>
    <property type="molecule type" value="Genomic_DNA"/>
</dbReference>
<evidence type="ECO:0000256" key="1">
    <source>
        <dbReference type="ARBA" id="ARBA00004389"/>
    </source>
</evidence>
<evidence type="ECO:0000256" key="4">
    <source>
        <dbReference type="ARBA" id="ARBA00022824"/>
    </source>
</evidence>
<dbReference type="GO" id="GO:0005789">
    <property type="term" value="C:endoplasmic reticulum membrane"/>
    <property type="evidence" value="ECO:0007669"/>
    <property type="project" value="UniProtKB-SubCell"/>
</dbReference>
<comment type="similarity">
    <text evidence="9">Belongs to the SLP1 family.</text>
</comment>
<evidence type="ECO:0000256" key="5">
    <source>
        <dbReference type="ARBA" id="ARBA00022989"/>
    </source>
</evidence>
<evidence type="ECO:0000256" key="13">
    <source>
        <dbReference type="SAM" id="SignalP"/>
    </source>
</evidence>
<accession>A0A8J2RGY3</accession>
<feature type="compositionally biased region" description="Low complexity" evidence="11">
    <location>
        <begin position="630"/>
        <end position="647"/>
    </location>
</feature>
<evidence type="ECO:0000256" key="11">
    <source>
        <dbReference type="SAM" id="MobiDB-lite"/>
    </source>
</evidence>
<dbReference type="FunFam" id="2.60.120.260:FF:000099">
    <property type="entry name" value="Uncharacterized protein, isoform C"/>
    <property type="match status" value="1"/>
</dbReference>
<comment type="subunit">
    <text evidence="10">Interacts with EMP65.</text>
</comment>
<name>A0A8J2RGY3_9CRUS</name>
<keyword evidence="4" id="KW-0256">Endoplasmic reticulum</keyword>
<keyword evidence="16" id="KW-1185">Reference proteome</keyword>
<evidence type="ECO:0000256" key="12">
    <source>
        <dbReference type="SAM" id="Phobius"/>
    </source>
</evidence>
<evidence type="ECO:0000256" key="8">
    <source>
        <dbReference type="ARBA" id="ARBA00046288"/>
    </source>
</evidence>
<dbReference type="InterPro" id="IPR045120">
    <property type="entry name" value="Suco/Slp1-like"/>
</dbReference>
<keyword evidence="7" id="KW-0325">Glycoprotein</keyword>
<protein>
    <recommendedName>
        <fullName evidence="14">SUN domain-containing protein</fullName>
    </recommendedName>
</protein>
<comment type="caution">
    <text evidence="15">The sequence shown here is derived from an EMBL/GenBank/DDBJ whole genome shotgun (WGS) entry which is preliminary data.</text>
</comment>
<feature type="region of interest" description="Disordered" evidence="11">
    <location>
        <begin position="601"/>
        <end position="672"/>
    </location>
</feature>
<keyword evidence="3 13" id="KW-0732">Signal</keyword>
<feature type="region of interest" description="Disordered" evidence="11">
    <location>
        <begin position="798"/>
        <end position="819"/>
    </location>
</feature>
<evidence type="ECO:0000256" key="7">
    <source>
        <dbReference type="ARBA" id="ARBA00023180"/>
    </source>
</evidence>
<dbReference type="GO" id="GO:0034975">
    <property type="term" value="P:protein folding in endoplasmic reticulum"/>
    <property type="evidence" value="ECO:0007669"/>
    <property type="project" value="TreeGrafter"/>
</dbReference>
<feature type="compositionally biased region" description="Low complexity" evidence="11">
    <location>
        <begin position="860"/>
        <end position="879"/>
    </location>
</feature>
<dbReference type="InterPro" id="IPR012919">
    <property type="entry name" value="SUN_dom"/>
</dbReference>
<keyword evidence="5 12" id="KW-1133">Transmembrane helix</keyword>
<reference evidence="15" key="1">
    <citation type="submission" date="2021-11" db="EMBL/GenBank/DDBJ databases">
        <authorList>
            <person name="Schell T."/>
        </authorList>
    </citation>
    <scope>NUCLEOTIDE SEQUENCE</scope>
    <source>
        <strain evidence="15">M5</strain>
    </source>
</reference>
<dbReference type="AlphaFoldDB" id="A0A8J2RGY3"/>
<feature type="region of interest" description="Disordered" evidence="11">
    <location>
        <begin position="853"/>
        <end position="928"/>
    </location>
</feature>
<dbReference type="PANTHER" id="PTHR12953:SF0">
    <property type="entry name" value="SUN DOMAIN-CONTAINING OSSIFICATION FACTOR"/>
    <property type="match status" value="1"/>
</dbReference>
<gene>
    <name evidence="15" type="ORF">DGAL_LOCUS4340</name>
</gene>
<feature type="signal peptide" evidence="13">
    <location>
        <begin position="1"/>
        <end position="25"/>
    </location>
</feature>
<evidence type="ECO:0000256" key="9">
    <source>
        <dbReference type="ARBA" id="ARBA00061226"/>
    </source>
</evidence>
<proteinExistence type="inferred from homology"/>
<feature type="compositionally biased region" description="Basic residues" evidence="11">
    <location>
        <begin position="900"/>
        <end position="918"/>
    </location>
</feature>
<evidence type="ECO:0000259" key="14">
    <source>
        <dbReference type="PROSITE" id="PS51469"/>
    </source>
</evidence>
<organism evidence="15 16">
    <name type="scientific">Daphnia galeata</name>
    <dbReference type="NCBI Taxonomy" id="27404"/>
    <lineage>
        <taxon>Eukaryota</taxon>
        <taxon>Metazoa</taxon>
        <taxon>Ecdysozoa</taxon>
        <taxon>Arthropoda</taxon>
        <taxon>Crustacea</taxon>
        <taxon>Branchiopoda</taxon>
        <taxon>Diplostraca</taxon>
        <taxon>Cladocera</taxon>
        <taxon>Anomopoda</taxon>
        <taxon>Daphniidae</taxon>
        <taxon>Daphnia</taxon>
    </lineage>
</organism>
<evidence type="ECO:0000313" key="15">
    <source>
        <dbReference type="EMBL" id="CAH0101967.1"/>
    </source>
</evidence>
<evidence type="ECO:0000256" key="3">
    <source>
        <dbReference type="ARBA" id="ARBA00022729"/>
    </source>
</evidence>
<evidence type="ECO:0000256" key="6">
    <source>
        <dbReference type="ARBA" id="ARBA00023136"/>
    </source>
</evidence>
<dbReference type="PANTHER" id="PTHR12953">
    <property type="entry name" value="MEMBRANE PROTEIN CH1 RELATED"/>
    <property type="match status" value="1"/>
</dbReference>
<evidence type="ECO:0000313" key="16">
    <source>
        <dbReference type="Proteomes" id="UP000789390"/>
    </source>
</evidence>
<dbReference type="Gene3D" id="2.60.120.260">
    <property type="entry name" value="Galactose-binding domain-like"/>
    <property type="match status" value="1"/>
</dbReference>